<dbReference type="Pfam" id="PF13692">
    <property type="entry name" value="Glyco_trans_1_4"/>
    <property type="match status" value="1"/>
</dbReference>
<dbReference type="SUPFAM" id="SSF53756">
    <property type="entry name" value="UDP-Glycosyltransferase/glycogen phosphorylase"/>
    <property type="match status" value="1"/>
</dbReference>
<accession>A0A1I2JK98</accession>
<sequence>MQILQLCNKVPWPPKDGGAIATLTMSKGFSLLGHHVHVLAMNTQKHQITLEEIPETLKEKVDFELVDVPAKISWNGLLSNLLFSKQPYNASRFIDERFSKRLIQLLKTNEFDIIQLEGLYLCPYIPLIRTYSKALIVYRAHNVEHEIWERTAAVTPGLKRLYLKILAKRIKKFELNQLNEYDVLVPITDRDGELLDQLGNTKPRHTTQTGIDLATLVPKAGNQEYPSVFHIGALDWAPNQEGILWFLEHCWPTLHKQHPTLSFYIAGRNAPEWLVDRLKGPNVVYLGEIEDAYSFMNSKAIMLVPLLSGSGMRVKIIEGLALGKAIVSTHIGAEGIAVEHGKHLVLADSPKDFSAAVSQLISDREHYNQLCKHAIDFIHDKFDNLEIAESLTDFYKQYLHA</sequence>
<dbReference type="STRING" id="655355.SAMN05216283_10936"/>
<dbReference type="GO" id="GO:0016757">
    <property type="term" value="F:glycosyltransferase activity"/>
    <property type="evidence" value="ECO:0007669"/>
    <property type="project" value="TreeGrafter"/>
</dbReference>
<protein>
    <submittedName>
        <fullName evidence="1">Glycosyltransferase involved in cell wall bisynthesis</fullName>
    </submittedName>
</protein>
<evidence type="ECO:0000313" key="1">
    <source>
        <dbReference type="EMBL" id="SFF55315.1"/>
    </source>
</evidence>
<organism evidence="1 2">
    <name type="scientific">Sunxiuqinia elliptica</name>
    <dbReference type="NCBI Taxonomy" id="655355"/>
    <lineage>
        <taxon>Bacteria</taxon>
        <taxon>Pseudomonadati</taxon>
        <taxon>Bacteroidota</taxon>
        <taxon>Bacteroidia</taxon>
        <taxon>Marinilabiliales</taxon>
        <taxon>Prolixibacteraceae</taxon>
        <taxon>Sunxiuqinia</taxon>
    </lineage>
</organism>
<dbReference type="CDD" id="cd03801">
    <property type="entry name" value="GT4_PimA-like"/>
    <property type="match status" value="1"/>
</dbReference>
<dbReference type="Gene3D" id="3.40.50.2000">
    <property type="entry name" value="Glycogen Phosphorylase B"/>
    <property type="match status" value="2"/>
</dbReference>
<dbReference type="PANTHER" id="PTHR12526:SF600">
    <property type="entry name" value="GLYCOSYL TRANSFERASE GROUP 1"/>
    <property type="match status" value="1"/>
</dbReference>
<gene>
    <name evidence="1" type="ORF">SAMN05216283_10936</name>
</gene>
<proteinExistence type="predicted"/>
<name>A0A1I2JK98_9BACT</name>
<dbReference type="PANTHER" id="PTHR12526">
    <property type="entry name" value="GLYCOSYLTRANSFERASE"/>
    <property type="match status" value="1"/>
</dbReference>
<dbReference type="RefSeq" id="WP_093920730.1">
    <property type="nucleotide sequence ID" value="NZ_FONW01000009.1"/>
</dbReference>
<dbReference type="AlphaFoldDB" id="A0A1I2JK98"/>
<evidence type="ECO:0000313" key="2">
    <source>
        <dbReference type="Proteomes" id="UP000198964"/>
    </source>
</evidence>
<keyword evidence="1" id="KW-0808">Transferase</keyword>
<dbReference type="EMBL" id="FONW01000009">
    <property type="protein sequence ID" value="SFF55315.1"/>
    <property type="molecule type" value="Genomic_DNA"/>
</dbReference>
<dbReference type="Proteomes" id="UP000198964">
    <property type="component" value="Unassembled WGS sequence"/>
</dbReference>
<keyword evidence="2" id="KW-1185">Reference proteome</keyword>
<reference evidence="1 2" key="1">
    <citation type="submission" date="2016-10" db="EMBL/GenBank/DDBJ databases">
        <authorList>
            <person name="de Groot N.N."/>
        </authorList>
    </citation>
    <scope>NUCLEOTIDE SEQUENCE [LARGE SCALE GENOMIC DNA]</scope>
    <source>
        <strain evidence="1 2">CGMCC 1.9156</strain>
    </source>
</reference>